<reference evidence="1 2" key="1">
    <citation type="submission" date="2023-01" db="EMBL/GenBank/DDBJ databases">
        <title>Psychrosphaera sp. nov., isolated from marine algae.</title>
        <authorList>
            <person name="Bayburt H."/>
            <person name="Choi B.J."/>
            <person name="Kim J.M."/>
            <person name="Choi D.G."/>
            <person name="Jeon C.O."/>
        </authorList>
    </citation>
    <scope>NUCLEOTIDE SEQUENCE [LARGE SCALE GENOMIC DNA]</scope>
    <source>
        <strain evidence="1 2">G1-22</strain>
    </source>
</reference>
<dbReference type="Pfam" id="PF07277">
    <property type="entry name" value="SapC"/>
    <property type="match status" value="1"/>
</dbReference>
<organism evidence="1 2">
    <name type="scientific">Psychrosphaera algicola</name>
    <dbReference type="NCBI Taxonomy" id="3023714"/>
    <lineage>
        <taxon>Bacteria</taxon>
        <taxon>Pseudomonadati</taxon>
        <taxon>Pseudomonadota</taxon>
        <taxon>Gammaproteobacteria</taxon>
        <taxon>Alteromonadales</taxon>
        <taxon>Pseudoalteromonadaceae</taxon>
        <taxon>Psychrosphaera</taxon>
    </lineage>
</organism>
<dbReference type="EMBL" id="JAQOMS010000002">
    <property type="protein sequence ID" value="MDC2890557.1"/>
    <property type="molecule type" value="Genomic_DNA"/>
</dbReference>
<dbReference type="Proteomes" id="UP001528411">
    <property type="component" value="Unassembled WGS sequence"/>
</dbReference>
<dbReference type="RefSeq" id="WP_272181722.1">
    <property type="nucleotide sequence ID" value="NZ_JAQOMS010000002.1"/>
</dbReference>
<gene>
    <name evidence="1" type="ORF">PN838_19660</name>
</gene>
<keyword evidence="2" id="KW-1185">Reference proteome</keyword>
<sequence>MATNFQPLNKETHKNVKIKTISNVEDLAGQHALGVVVQEFALAGNQYPIAFVKDKSESFFPVAILGLEQGKNLFVSEENKWDGMYMPARYTHKPFSVIPNPDDKNLYGIAIDVDSEVVSDSEGDALFNEDGSESEYLDKRKASLMSYVENEQMTKAFVELLVKHDLLSAQNISVKVQGKEYVLNGLNIVDEKKLNALSDEDFLEIRNRGFLGPIFAHLGSMHQVTNLIQRQAKVLAASEAA</sequence>
<name>A0ABT5FH84_9GAMM</name>
<evidence type="ECO:0000313" key="1">
    <source>
        <dbReference type="EMBL" id="MDC2890557.1"/>
    </source>
</evidence>
<accession>A0ABT5FH84</accession>
<evidence type="ECO:0000313" key="2">
    <source>
        <dbReference type="Proteomes" id="UP001528411"/>
    </source>
</evidence>
<protein>
    <submittedName>
        <fullName evidence="1">SapC family protein</fullName>
    </submittedName>
</protein>
<proteinExistence type="predicted"/>
<dbReference type="InterPro" id="IPR010836">
    <property type="entry name" value="SapC"/>
</dbReference>
<comment type="caution">
    <text evidence="1">The sequence shown here is derived from an EMBL/GenBank/DDBJ whole genome shotgun (WGS) entry which is preliminary data.</text>
</comment>